<evidence type="ECO:0000313" key="1">
    <source>
        <dbReference type="EMBL" id="ART30953.1"/>
    </source>
</evidence>
<proteinExistence type="predicted"/>
<protein>
    <submittedName>
        <fullName evidence="1">Uncharacterized protein</fullName>
    </submittedName>
</protein>
<accession>A0A1Y0B0M9</accession>
<name>A0A1Y0B0M9_9LAMI</name>
<sequence length="41" mass="4956">MSFISSQSLQFPFSLYTHILARWLVVMFQEMLLNLYPTWCI</sequence>
<dbReference type="AlphaFoldDB" id="A0A1Y0B0M9"/>
<reference evidence="1" key="1">
    <citation type="submission" date="2017-03" db="EMBL/GenBank/DDBJ databases">
        <title>The mitochondrial genome of the carnivorous plant Utricularia reniformis (Lentibulariaceae): structure, comparative analysis and evolutionary landmarks.</title>
        <authorList>
            <person name="Silva S.R."/>
            <person name="Alvarenga D.O."/>
            <person name="Michael T.P."/>
            <person name="Miranda V.F.O."/>
            <person name="Varani A.M."/>
        </authorList>
    </citation>
    <scope>NUCLEOTIDE SEQUENCE</scope>
</reference>
<keyword evidence="1" id="KW-0496">Mitochondrion</keyword>
<dbReference type="EMBL" id="KY774314">
    <property type="protein sequence ID" value="ART30953.1"/>
    <property type="molecule type" value="Genomic_DNA"/>
</dbReference>
<geneLocation type="mitochondrion" evidence="1"/>
<gene>
    <name evidence="1" type="ORF">AEK19_MT0707</name>
</gene>
<organism evidence="1">
    <name type="scientific">Utricularia reniformis</name>
    <dbReference type="NCBI Taxonomy" id="192314"/>
    <lineage>
        <taxon>Eukaryota</taxon>
        <taxon>Viridiplantae</taxon>
        <taxon>Streptophyta</taxon>
        <taxon>Embryophyta</taxon>
        <taxon>Tracheophyta</taxon>
        <taxon>Spermatophyta</taxon>
        <taxon>Magnoliopsida</taxon>
        <taxon>eudicotyledons</taxon>
        <taxon>Gunneridae</taxon>
        <taxon>Pentapetalae</taxon>
        <taxon>asterids</taxon>
        <taxon>lamiids</taxon>
        <taxon>Lamiales</taxon>
        <taxon>Lentibulariaceae</taxon>
        <taxon>Utricularia</taxon>
    </lineage>
</organism>